<protein>
    <submittedName>
        <fullName evidence="2">Glycosyltransferase</fullName>
    </submittedName>
</protein>
<accession>A0A832E0T5</accession>
<dbReference type="PANTHER" id="PTHR43685">
    <property type="entry name" value="GLYCOSYLTRANSFERASE"/>
    <property type="match status" value="1"/>
</dbReference>
<reference evidence="2" key="1">
    <citation type="journal article" date="2020" name="mSystems">
        <title>Genome- and Community-Level Interaction Insights into Carbon Utilization and Element Cycling Functions of Hydrothermarchaeota in Hydrothermal Sediment.</title>
        <authorList>
            <person name="Zhou Z."/>
            <person name="Liu Y."/>
            <person name="Xu W."/>
            <person name="Pan J."/>
            <person name="Luo Z.H."/>
            <person name="Li M."/>
        </authorList>
    </citation>
    <scope>NUCLEOTIDE SEQUENCE [LARGE SCALE GENOMIC DNA]</scope>
    <source>
        <strain evidence="2">SpSt-361</strain>
    </source>
</reference>
<proteinExistence type="predicted"/>
<dbReference type="GO" id="GO:0016740">
    <property type="term" value="F:transferase activity"/>
    <property type="evidence" value="ECO:0007669"/>
    <property type="project" value="UniProtKB-KW"/>
</dbReference>
<dbReference type="EMBL" id="DSPJ01000050">
    <property type="protein sequence ID" value="HEX61871.1"/>
    <property type="molecule type" value="Genomic_DNA"/>
</dbReference>
<dbReference type="InterPro" id="IPR001173">
    <property type="entry name" value="Glyco_trans_2-like"/>
</dbReference>
<comment type="caution">
    <text evidence="2">The sequence shown here is derived from an EMBL/GenBank/DDBJ whole genome shotgun (WGS) entry which is preliminary data.</text>
</comment>
<dbReference type="Gene3D" id="3.90.550.10">
    <property type="entry name" value="Spore Coat Polysaccharide Biosynthesis Protein SpsA, Chain A"/>
    <property type="match status" value="1"/>
</dbReference>
<keyword evidence="2" id="KW-0808">Transferase</keyword>
<dbReference type="SUPFAM" id="SSF53448">
    <property type="entry name" value="Nucleotide-diphospho-sugar transferases"/>
    <property type="match status" value="1"/>
</dbReference>
<feature type="domain" description="Glycosyltransferase 2-like" evidence="1">
    <location>
        <begin position="8"/>
        <end position="130"/>
    </location>
</feature>
<name>A0A832E0T5_UNCKA</name>
<dbReference type="InterPro" id="IPR029044">
    <property type="entry name" value="Nucleotide-diphossugar_trans"/>
</dbReference>
<sequence length="300" mass="34418">MERQSLVSVIIPTYNAKKFLPESVASALGQTYKNIEVIVVDDGSTDGTEDLKILQDPRVRYIKIKHSDGPATPRNVGIQNARGELAAFLDADDVWLPKKLEEEVKFMQEGKFDLVHCDAEIVSENGEIVRKRFHKGAAVPSGEVFADLFRGNFIITSSVVLKRSCFDKSGWFDASRRLRAVEDYDLWLRMSRQFKFGYLNKRLLKYREYVGSLSDEGVLRSHERLLAVWRKSYPVAKKVLSGKAKYQLYDLFKFLARTSKGIDPARYLKYKLSCLFFFPPLQLRKMGISLMEEIKGLIKL</sequence>
<organism evidence="2">
    <name type="scientific">candidate division WWE3 bacterium</name>
    <dbReference type="NCBI Taxonomy" id="2053526"/>
    <lineage>
        <taxon>Bacteria</taxon>
        <taxon>Katanobacteria</taxon>
    </lineage>
</organism>
<gene>
    <name evidence="2" type="ORF">ENR01_01800</name>
</gene>
<evidence type="ECO:0000313" key="2">
    <source>
        <dbReference type="EMBL" id="HEX61871.1"/>
    </source>
</evidence>
<dbReference type="PANTHER" id="PTHR43685:SF11">
    <property type="entry name" value="GLYCOSYLTRANSFERASE TAGX-RELATED"/>
    <property type="match status" value="1"/>
</dbReference>
<dbReference type="Pfam" id="PF00535">
    <property type="entry name" value="Glycos_transf_2"/>
    <property type="match status" value="1"/>
</dbReference>
<dbReference type="InterPro" id="IPR050834">
    <property type="entry name" value="Glycosyltransf_2"/>
</dbReference>
<evidence type="ECO:0000259" key="1">
    <source>
        <dbReference type="Pfam" id="PF00535"/>
    </source>
</evidence>
<dbReference type="AlphaFoldDB" id="A0A832E0T5"/>